<gene>
    <name evidence="3" type="ORF">PLBR_LOCUS1909</name>
</gene>
<dbReference type="EMBL" id="OVEO01000003">
    <property type="protein sequence ID" value="SPQ94694.1"/>
    <property type="molecule type" value="Genomic_DNA"/>
</dbReference>
<feature type="compositionally biased region" description="Polar residues" evidence="1">
    <location>
        <begin position="30"/>
        <end position="44"/>
    </location>
</feature>
<evidence type="ECO:0000256" key="1">
    <source>
        <dbReference type="SAM" id="MobiDB-lite"/>
    </source>
</evidence>
<name>A0A3P3Y3L4_PLABS</name>
<protein>
    <submittedName>
        <fullName evidence="3">Uncharacterized protein</fullName>
    </submittedName>
</protein>
<reference evidence="3 4" key="1">
    <citation type="submission" date="2018-03" db="EMBL/GenBank/DDBJ databases">
        <authorList>
            <person name="Fogelqvist J."/>
        </authorList>
    </citation>
    <scope>NUCLEOTIDE SEQUENCE [LARGE SCALE GENOMIC DNA]</scope>
</reference>
<organism evidence="3 4">
    <name type="scientific">Plasmodiophora brassicae</name>
    <name type="common">Clubroot disease agent</name>
    <dbReference type="NCBI Taxonomy" id="37360"/>
    <lineage>
        <taxon>Eukaryota</taxon>
        <taxon>Sar</taxon>
        <taxon>Rhizaria</taxon>
        <taxon>Endomyxa</taxon>
        <taxon>Phytomyxea</taxon>
        <taxon>Plasmodiophorida</taxon>
        <taxon>Plasmodiophoridae</taxon>
        <taxon>Plasmodiophora</taxon>
    </lineage>
</organism>
<keyword evidence="2" id="KW-1133">Transmembrane helix</keyword>
<dbReference type="Proteomes" id="UP000290189">
    <property type="component" value="Unassembled WGS sequence"/>
</dbReference>
<evidence type="ECO:0000313" key="3">
    <source>
        <dbReference type="EMBL" id="SPQ94694.1"/>
    </source>
</evidence>
<proteinExistence type="predicted"/>
<evidence type="ECO:0000313" key="4">
    <source>
        <dbReference type="Proteomes" id="UP000290189"/>
    </source>
</evidence>
<keyword evidence="2" id="KW-0812">Transmembrane</keyword>
<keyword evidence="2" id="KW-0472">Membrane</keyword>
<accession>A0A3P3Y3L4</accession>
<feature type="transmembrane region" description="Helical" evidence="2">
    <location>
        <begin position="116"/>
        <end position="135"/>
    </location>
</feature>
<feature type="region of interest" description="Disordered" evidence="1">
    <location>
        <begin position="1"/>
        <end position="96"/>
    </location>
</feature>
<evidence type="ECO:0000256" key="2">
    <source>
        <dbReference type="SAM" id="Phobius"/>
    </source>
</evidence>
<sequence length="148" mass="14317">MARGLVSTIRHEKKGAAAGHGGKGEAITPGSISVTSPSAPSNAMTAPPPSSGSGLPIAGGEGSMPPGTGVASGPSHAMGGGGGPAPAAPPAAAPMSKHAQADLIWKSPGKLIQKGCAIGFTLTAGVALGGALYTVDKAKKYVNSWFQH</sequence>
<keyword evidence="3" id="KW-0496">Mitochondrion</keyword>
<dbReference type="AlphaFoldDB" id="A0A3P3Y3L4"/>
<geneLocation type="mitochondrion" evidence="3"/>